<protein>
    <submittedName>
        <fullName evidence="3">Cell surface protein</fullName>
    </submittedName>
</protein>
<keyword evidence="4" id="KW-1185">Reference proteome</keyword>
<dbReference type="InterPro" id="IPR013688">
    <property type="entry name" value="GBS_Bsp-like"/>
</dbReference>
<dbReference type="EMBL" id="CTEN01000004">
    <property type="protein sequence ID" value="CQR25476.1"/>
    <property type="molecule type" value="Genomic_DNA"/>
</dbReference>
<dbReference type="Gene3D" id="3.90.70.10">
    <property type="entry name" value="Cysteine proteinases"/>
    <property type="match status" value="1"/>
</dbReference>
<dbReference type="RefSeq" id="WP_093651027.1">
    <property type="nucleotide sequence ID" value="NZ_CTEN01000004.1"/>
</dbReference>
<dbReference type="InterPro" id="IPR039564">
    <property type="entry name" value="Peptidase_C39-like"/>
</dbReference>
<dbReference type="OrthoDB" id="3186156at2"/>
<dbReference type="Pfam" id="PF13529">
    <property type="entry name" value="Peptidase_C39_2"/>
    <property type="match status" value="1"/>
</dbReference>
<proteinExistence type="predicted"/>
<evidence type="ECO:0000313" key="4">
    <source>
        <dbReference type="Proteomes" id="UP000198604"/>
    </source>
</evidence>
<feature type="domain" description="Peptidase C39-like" evidence="2">
    <location>
        <begin position="685"/>
        <end position="819"/>
    </location>
</feature>
<accession>A0A0E4CT98</accession>
<dbReference type="STRING" id="1608583.BN1356_01821"/>
<reference evidence="4" key="1">
    <citation type="submission" date="2015-03" db="EMBL/GenBank/DDBJ databases">
        <authorList>
            <person name="Urmite Genomes"/>
        </authorList>
    </citation>
    <scope>NUCLEOTIDE SEQUENCE [LARGE SCALE GENOMIC DNA]</scope>
    <source>
        <strain evidence="4">FF10</strain>
    </source>
</reference>
<evidence type="ECO:0000313" key="3">
    <source>
        <dbReference type="EMBL" id="CQR25476.1"/>
    </source>
</evidence>
<dbReference type="AlphaFoldDB" id="A0A0E4CT98"/>
<evidence type="ECO:0000256" key="1">
    <source>
        <dbReference type="SAM" id="MobiDB-lite"/>
    </source>
</evidence>
<evidence type="ECO:0000259" key="2">
    <source>
        <dbReference type="Pfam" id="PF13529"/>
    </source>
</evidence>
<organism evidence="3 4">
    <name type="scientific">Streptococcus varani</name>
    <dbReference type="NCBI Taxonomy" id="1608583"/>
    <lineage>
        <taxon>Bacteria</taxon>
        <taxon>Bacillati</taxon>
        <taxon>Bacillota</taxon>
        <taxon>Bacilli</taxon>
        <taxon>Lactobacillales</taxon>
        <taxon>Streptococcaceae</taxon>
        <taxon>Streptococcus</taxon>
    </lineage>
</organism>
<feature type="compositionally biased region" description="Low complexity" evidence="1">
    <location>
        <begin position="155"/>
        <end position="175"/>
    </location>
</feature>
<dbReference type="Pfam" id="PF08481">
    <property type="entry name" value="GBS_Bsp-like"/>
    <property type="match status" value="5"/>
</dbReference>
<sequence length="854" mass="94753">MKIRKYLILGAISSILLAQVNGARLVLAENFPEQHVIVAKNHQEISGRYTIGFENEEMIIRFLPQVQQFANQSIQEINLKVGVAFDQKKVSFKEVEEGWFEARLAQNFVQDQEQLAIEVKTDKQENYIFEKLAYEWPAQEVTSTELSQTTLAPITSSETSVATSSSEITSGSNSEVRSQETPTPKEVREAASPSVSLTAQEANGKFDVLASNLSRPSEITAVRVAIWSEKNGQDDLKWYPMPLSNNSGKLTVDIKDHSNQSDNYIVHVYVYYKTGDSVGIDAGNIAIVKPAAKNQLTARFSLKGLEVNLVSNQVSDYRKVRFAIWGEKNGQDDLKWYSASANGSINLPYTSLAGLDNYQVHAYMDENGKMLGLTTTSVRMEMPAVTSNVTKISEAQYKIEVKNVPDYVTSLQIPVWSENKGQDDIRWYTANKLSTGNYELKIQLSNHNFDTGKYQAHLYAMTNFGKNMMGLATVNNFQVDPLSSPSGTIAITNVNTQLMRFDVIVSNVVAPGGLQSVQVPVWSEVNGQDDIRWYRADKQADGNFKVMVSISDHNYSFGRYHAHAYLLLGNSQMVGVGASSLQIDQPVNVTKIQATYQGMGNYSLIMSPVLTTGRLKFAIWSEVGGQDDIRWYDAYRQQGVVFAGGFNAQNHSGTGLYHIHAYEEVNGQMRGLGTTTINVAKSYYNAPYYSQLDPRWSGIRYGAWNFGPSGCVPTSMAMIISGISGSTVSPVQVANYLHYNTLEYNRNFFGTSSRGIVMAARNWGYSASGLNSYGELETALKQGYYVAAGVGPSRYVLSGGHEIVLKGYQNGMTYVLDPYNPNNNGWTSLAYIWSIPSTDPIDRTEGMPFIRISD</sequence>
<name>A0A0E4CT98_9STRE</name>
<feature type="region of interest" description="Disordered" evidence="1">
    <location>
        <begin position="152"/>
        <end position="196"/>
    </location>
</feature>
<dbReference type="Gene3D" id="2.60.40.3760">
    <property type="match status" value="5"/>
</dbReference>
<gene>
    <name evidence="3" type="ORF">BN1356_01821</name>
</gene>
<dbReference type="Proteomes" id="UP000198604">
    <property type="component" value="Unassembled WGS sequence"/>
</dbReference>